<comment type="caution">
    <text evidence="4">The sequence shown here is derived from an EMBL/GenBank/DDBJ whole genome shotgun (WGS) entry which is preliminary data.</text>
</comment>
<feature type="region of interest" description="Disordered" evidence="2">
    <location>
        <begin position="153"/>
        <end position="212"/>
    </location>
</feature>
<keyword evidence="5" id="KW-1185">Reference proteome</keyword>
<name>A0A821UL49_9NEOP</name>
<comment type="subcellular location">
    <subcellularLocation>
        <location evidence="1">Nucleus</location>
    </subcellularLocation>
</comment>
<feature type="domain" description="BESS" evidence="3">
    <location>
        <begin position="104"/>
        <end position="143"/>
    </location>
</feature>
<evidence type="ECO:0000313" key="4">
    <source>
        <dbReference type="EMBL" id="CAF4891243.1"/>
    </source>
</evidence>
<evidence type="ECO:0000259" key="3">
    <source>
        <dbReference type="PROSITE" id="PS51031"/>
    </source>
</evidence>
<dbReference type="GO" id="GO:0003677">
    <property type="term" value="F:DNA binding"/>
    <property type="evidence" value="ECO:0007669"/>
    <property type="project" value="InterPro"/>
</dbReference>
<evidence type="ECO:0000256" key="1">
    <source>
        <dbReference type="PROSITE-ProRule" id="PRU00371"/>
    </source>
</evidence>
<dbReference type="PROSITE" id="PS51031">
    <property type="entry name" value="BESS"/>
    <property type="match status" value="1"/>
</dbReference>
<feature type="compositionally biased region" description="Polar residues" evidence="2">
    <location>
        <begin position="50"/>
        <end position="66"/>
    </location>
</feature>
<evidence type="ECO:0000256" key="2">
    <source>
        <dbReference type="SAM" id="MobiDB-lite"/>
    </source>
</evidence>
<dbReference type="OrthoDB" id="6433782at2759"/>
<organism evidence="4 5">
    <name type="scientific">Pieris macdunnoughi</name>
    <dbReference type="NCBI Taxonomy" id="345717"/>
    <lineage>
        <taxon>Eukaryota</taxon>
        <taxon>Metazoa</taxon>
        <taxon>Ecdysozoa</taxon>
        <taxon>Arthropoda</taxon>
        <taxon>Hexapoda</taxon>
        <taxon>Insecta</taxon>
        <taxon>Pterygota</taxon>
        <taxon>Neoptera</taxon>
        <taxon>Endopterygota</taxon>
        <taxon>Lepidoptera</taxon>
        <taxon>Glossata</taxon>
        <taxon>Ditrysia</taxon>
        <taxon>Papilionoidea</taxon>
        <taxon>Pieridae</taxon>
        <taxon>Pierinae</taxon>
        <taxon>Pieris</taxon>
    </lineage>
</organism>
<dbReference type="GO" id="GO:0005634">
    <property type="term" value="C:nucleus"/>
    <property type="evidence" value="ECO:0007669"/>
    <property type="project" value="UniProtKB-SubCell"/>
</dbReference>
<dbReference type="Proteomes" id="UP000663880">
    <property type="component" value="Unassembled WGS sequence"/>
</dbReference>
<protein>
    <recommendedName>
        <fullName evidence="3">BESS domain-containing protein</fullName>
    </recommendedName>
</protein>
<feature type="compositionally biased region" description="Polar residues" evidence="2">
    <location>
        <begin position="153"/>
        <end position="176"/>
    </location>
</feature>
<evidence type="ECO:0000313" key="5">
    <source>
        <dbReference type="Proteomes" id="UP000663880"/>
    </source>
</evidence>
<dbReference type="AlphaFoldDB" id="A0A821UL49"/>
<feature type="region of interest" description="Disordered" evidence="2">
    <location>
        <begin position="36"/>
        <end position="67"/>
    </location>
</feature>
<sequence>MSFLLPHMKQRKTISSLTEDDSEVDENFDFNELLSNHDDSSMLSNDPDVNITNRPESSSTNMSGNSHLFPHIPKRKRFKGTHECTPASAQLLQYLLKEKETNKDDEIDMFFSSIAKTVKKLNRYSQSVLKSRIFNMVSEFELQEIKEQTNFYAGSSRHNTENTHNTGPSSHNTHNIGFSDYNIRNAGPSDSNTGNAELSGKNPPVLEEPILNSELPKASFPLHGFSP</sequence>
<dbReference type="EMBL" id="CAJOBZ010000031">
    <property type="protein sequence ID" value="CAF4891243.1"/>
    <property type="molecule type" value="Genomic_DNA"/>
</dbReference>
<gene>
    <name evidence="4" type="ORF">PMACD_LOCUS10483</name>
</gene>
<dbReference type="InterPro" id="IPR004210">
    <property type="entry name" value="BESS_motif"/>
</dbReference>
<proteinExistence type="predicted"/>
<keyword evidence="1" id="KW-0539">Nucleus</keyword>
<accession>A0A821UL49</accession>
<reference evidence="4" key="1">
    <citation type="submission" date="2021-02" db="EMBL/GenBank/DDBJ databases">
        <authorList>
            <person name="Steward A R."/>
        </authorList>
    </citation>
    <scope>NUCLEOTIDE SEQUENCE</scope>
</reference>